<dbReference type="GO" id="GO:0000287">
    <property type="term" value="F:magnesium ion binding"/>
    <property type="evidence" value="ECO:0007669"/>
    <property type="project" value="TreeGrafter"/>
</dbReference>
<organism evidence="9 10">
    <name type="scientific">Lacunisphaera limnophila</name>
    <dbReference type="NCBI Taxonomy" id="1838286"/>
    <lineage>
        <taxon>Bacteria</taxon>
        <taxon>Pseudomonadati</taxon>
        <taxon>Verrucomicrobiota</taxon>
        <taxon>Opitutia</taxon>
        <taxon>Opitutales</taxon>
        <taxon>Opitutaceae</taxon>
        <taxon>Lacunisphaera</taxon>
    </lineage>
</organism>
<dbReference type="Pfam" id="PF01544">
    <property type="entry name" value="CorA"/>
    <property type="match status" value="1"/>
</dbReference>
<comment type="similarity">
    <text evidence="2 8">Belongs to the CorA metal ion transporter (MIT) (TC 1.A.35) family.</text>
</comment>
<dbReference type="Gene3D" id="1.20.58.340">
    <property type="entry name" value="Magnesium transport protein CorA, transmembrane region"/>
    <property type="match status" value="2"/>
</dbReference>
<dbReference type="GO" id="GO:0005886">
    <property type="term" value="C:plasma membrane"/>
    <property type="evidence" value="ECO:0007669"/>
    <property type="project" value="UniProtKB-SubCell"/>
</dbReference>
<dbReference type="GO" id="GO:0015095">
    <property type="term" value="F:magnesium ion transmembrane transporter activity"/>
    <property type="evidence" value="ECO:0007669"/>
    <property type="project" value="UniProtKB-UniRule"/>
</dbReference>
<dbReference type="GO" id="GO:0050897">
    <property type="term" value="F:cobalt ion binding"/>
    <property type="evidence" value="ECO:0007669"/>
    <property type="project" value="TreeGrafter"/>
</dbReference>
<gene>
    <name evidence="8 9" type="primary">corA</name>
    <name evidence="9" type="ORF">Verru16b_01672</name>
</gene>
<dbReference type="NCBIfam" id="TIGR00383">
    <property type="entry name" value="corA"/>
    <property type="match status" value="1"/>
</dbReference>
<accession>A0A1D8AUP4</accession>
<evidence type="ECO:0000256" key="1">
    <source>
        <dbReference type="ARBA" id="ARBA00004651"/>
    </source>
</evidence>
<evidence type="ECO:0000256" key="2">
    <source>
        <dbReference type="ARBA" id="ARBA00009765"/>
    </source>
</evidence>
<evidence type="ECO:0000256" key="3">
    <source>
        <dbReference type="ARBA" id="ARBA00022448"/>
    </source>
</evidence>
<dbReference type="CDD" id="cd12822">
    <property type="entry name" value="TmCorA-like"/>
    <property type="match status" value="1"/>
</dbReference>
<feature type="transmembrane region" description="Helical" evidence="8">
    <location>
        <begin position="297"/>
        <end position="317"/>
    </location>
</feature>
<proteinExistence type="inferred from homology"/>
<reference evidence="9 10" key="1">
    <citation type="submission" date="2016-06" db="EMBL/GenBank/DDBJ databases">
        <title>Three novel species with peptidoglycan cell walls form the new genus Lacunisphaera gen. nov. in the family Opitutaceae of the verrucomicrobial subdivision 4.</title>
        <authorList>
            <person name="Rast P."/>
            <person name="Gloeckner I."/>
            <person name="Jogler M."/>
            <person name="Boedeker C."/>
            <person name="Jeske O."/>
            <person name="Wiegand S."/>
            <person name="Reinhardt R."/>
            <person name="Schumann P."/>
            <person name="Rohde M."/>
            <person name="Spring S."/>
            <person name="Gloeckner F.O."/>
            <person name="Jogler C."/>
        </authorList>
    </citation>
    <scope>NUCLEOTIDE SEQUENCE [LARGE SCALE GENOMIC DNA]</scope>
    <source>
        <strain evidence="9 10">IG16b</strain>
    </source>
</reference>
<evidence type="ECO:0000313" key="9">
    <source>
        <dbReference type="EMBL" id="AOS44609.1"/>
    </source>
</evidence>
<dbReference type="PANTHER" id="PTHR46494">
    <property type="entry name" value="CORA FAMILY METAL ION TRANSPORTER (EUROFUNG)"/>
    <property type="match status" value="1"/>
</dbReference>
<dbReference type="STRING" id="1838286.Verru16b_01672"/>
<evidence type="ECO:0000256" key="8">
    <source>
        <dbReference type="RuleBase" id="RU362010"/>
    </source>
</evidence>
<comment type="function">
    <text evidence="8">Mediates influx of magnesium ions.</text>
</comment>
<feature type="transmembrane region" description="Helical" evidence="8">
    <location>
        <begin position="265"/>
        <end position="285"/>
    </location>
</feature>
<keyword evidence="10" id="KW-1185">Reference proteome</keyword>
<dbReference type="InterPro" id="IPR004488">
    <property type="entry name" value="Mg/Co-transport_prot_CorA"/>
</dbReference>
<sequence length="323" mass="37109">MIHSFIFSEGKLVGRDLELEALRLVQADKGLIVWVDLENPTDEEIKAVLEGLFQFHPLAIEDCVTPSPLPKIEDYEDYLFMVTHAVDYNRTDKFATTELDLFLGKEFLVTFHRTALRSVSALTERLAKNVGPGPRGPDRLAHTLLDLLVDNYTPMLAELHNELEEIEDIVLTRDADKQFVSELLQVRGDFTKLRQIVRPQRDIIDRLARGDSKFIRTTLLPYYRDLRDNLTRLEETVTGYHERLMMGFDIYLNKAAGEANEGIKFLTALTAITLPVMVIGTWYGMNFEHMKELQSPHGYQIATGITLFSTVLTAIYLKRKKWF</sequence>
<dbReference type="Gene3D" id="3.30.460.20">
    <property type="entry name" value="CorA soluble domain-like"/>
    <property type="match status" value="1"/>
</dbReference>
<dbReference type="OrthoDB" id="9803416at2"/>
<dbReference type="GO" id="GO:0015087">
    <property type="term" value="F:cobalt ion transmembrane transporter activity"/>
    <property type="evidence" value="ECO:0007669"/>
    <property type="project" value="UniProtKB-UniRule"/>
</dbReference>
<dbReference type="PATRIC" id="fig|1838286.3.peg.1687"/>
<keyword evidence="5 8" id="KW-0812">Transmembrane</keyword>
<dbReference type="Proteomes" id="UP000095228">
    <property type="component" value="Chromosome"/>
</dbReference>
<evidence type="ECO:0000256" key="5">
    <source>
        <dbReference type="ARBA" id="ARBA00022692"/>
    </source>
</evidence>
<dbReference type="InterPro" id="IPR045863">
    <property type="entry name" value="CorA_TM1_TM2"/>
</dbReference>
<protein>
    <recommendedName>
        <fullName evidence="8">Magnesium transport protein CorA</fullName>
    </recommendedName>
</protein>
<comment type="subcellular location">
    <subcellularLocation>
        <location evidence="1">Cell membrane</location>
        <topology evidence="1">Multi-pass membrane protein</topology>
    </subcellularLocation>
    <subcellularLocation>
        <location evidence="8">Membrane</location>
        <topology evidence="8">Multi-pass membrane protein</topology>
    </subcellularLocation>
</comment>
<evidence type="ECO:0000256" key="7">
    <source>
        <dbReference type="ARBA" id="ARBA00023136"/>
    </source>
</evidence>
<dbReference type="EMBL" id="CP016094">
    <property type="protein sequence ID" value="AOS44609.1"/>
    <property type="molecule type" value="Genomic_DNA"/>
</dbReference>
<keyword evidence="7 8" id="KW-0472">Membrane</keyword>
<dbReference type="PANTHER" id="PTHR46494:SF1">
    <property type="entry name" value="CORA FAMILY METAL ION TRANSPORTER (EUROFUNG)"/>
    <property type="match status" value="1"/>
</dbReference>
<dbReference type="InterPro" id="IPR045861">
    <property type="entry name" value="CorA_cytoplasmic_dom"/>
</dbReference>
<dbReference type="RefSeq" id="WP_069961843.1">
    <property type="nucleotide sequence ID" value="NZ_CP016094.1"/>
</dbReference>
<keyword evidence="3 8" id="KW-0813">Transport</keyword>
<dbReference type="SUPFAM" id="SSF144083">
    <property type="entry name" value="Magnesium transport protein CorA, transmembrane region"/>
    <property type="match status" value="1"/>
</dbReference>
<name>A0A1D8AUP4_9BACT</name>
<evidence type="ECO:0000256" key="6">
    <source>
        <dbReference type="ARBA" id="ARBA00022989"/>
    </source>
</evidence>
<dbReference type="AlphaFoldDB" id="A0A1D8AUP4"/>
<keyword evidence="6 8" id="KW-1133">Transmembrane helix</keyword>
<keyword evidence="8" id="KW-0460">Magnesium</keyword>
<keyword evidence="4 8" id="KW-1003">Cell membrane</keyword>
<dbReference type="InterPro" id="IPR002523">
    <property type="entry name" value="MgTranspt_CorA/ZnTranspt_ZntB"/>
</dbReference>
<dbReference type="KEGG" id="obg:Verru16b_01672"/>
<evidence type="ECO:0000313" key="10">
    <source>
        <dbReference type="Proteomes" id="UP000095228"/>
    </source>
</evidence>
<dbReference type="SUPFAM" id="SSF143865">
    <property type="entry name" value="CorA soluble domain-like"/>
    <property type="match status" value="1"/>
</dbReference>
<evidence type="ECO:0000256" key="4">
    <source>
        <dbReference type="ARBA" id="ARBA00022475"/>
    </source>
</evidence>
<keyword evidence="8" id="KW-0406">Ion transport</keyword>